<feature type="transmembrane region" description="Helical" evidence="12">
    <location>
        <begin position="223"/>
        <end position="241"/>
    </location>
</feature>
<evidence type="ECO:0000256" key="4">
    <source>
        <dbReference type="ARBA" id="ARBA00022449"/>
    </source>
</evidence>
<keyword evidence="9" id="KW-0406">Ion transport</keyword>
<dbReference type="KEGG" id="far:ABE41_004280"/>
<keyword evidence="5" id="KW-1003">Cell membrane</keyword>
<dbReference type="PANTHER" id="PTHR10110">
    <property type="entry name" value="SODIUM/HYDROGEN EXCHANGER"/>
    <property type="match status" value="1"/>
</dbReference>
<evidence type="ECO:0000256" key="8">
    <source>
        <dbReference type="ARBA" id="ARBA00023053"/>
    </source>
</evidence>
<dbReference type="PANTHER" id="PTHR10110:SF195">
    <property type="entry name" value="NA(+)_H(+) ANTIPORTER NHAS2"/>
    <property type="match status" value="1"/>
</dbReference>
<dbReference type="Proteomes" id="UP000077412">
    <property type="component" value="Chromosome"/>
</dbReference>
<feature type="transmembrane region" description="Helical" evidence="12">
    <location>
        <begin position="93"/>
        <end position="116"/>
    </location>
</feature>
<dbReference type="GO" id="GO:0005886">
    <property type="term" value="C:plasma membrane"/>
    <property type="evidence" value="ECO:0007669"/>
    <property type="project" value="UniProtKB-SubCell"/>
</dbReference>
<feature type="transmembrane region" description="Helical" evidence="12">
    <location>
        <begin position="187"/>
        <end position="211"/>
    </location>
</feature>
<evidence type="ECO:0000256" key="5">
    <source>
        <dbReference type="ARBA" id="ARBA00022475"/>
    </source>
</evidence>
<evidence type="ECO:0000256" key="10">
    <source>
        <dbReference type="ARBA" id="ARBA00023136"/>
    </source>
</evidence>
<evidence type="ECO:0000259" key="13">
    <source>
        <dbReference type="Pfam" id="PF00999"/>
    </source>
</evidence>
<comment type="similarity">
    <text evidence="2">Belongs to the monovalent cation:proton antiporter 1 (CPA1) transporter (TC 2.A.36) family.</text>
</comment>
<dbReference type="InterPro" id="IPR006153">
    <property type="entry name" value="Cation/H_exchanger_TM"/>
</dbReference>
<organism evidence="14 15">
    <name type="scientific">Fictibacillus arsenicus</name>
    <dbReference type="NCBI Taxonomy" id="255247"/>
    <lineage>
        <taxon>Bacteria</taxon>
        <taxon>Bacillati</taxon>
        <taxon>Bacillota</taxon>
        <taxon>Bacilli</taxon>
        <taxon>Bacillales</taxon>
        <taxon>Fictibacillaceae</taxon>
        <taxon>Fictibacillus</taxon>
    </lineage>
</organism>
<evidence type="ECO:0000256" key="6">
    <source>
        <dbReference type="ARBA" id="ARBA00022692"/>
    </source>
</evidence>
<evidence type="ECO:0000313" key="15">
    <source>
        <dbReference type="Proteomes" id="UP000077412"/>
    </source>
</evidence>
<dbReference type="InterPro" id="IPR018422">
    <property type="entry name" value="Cation/H_exchanger_CPA1"/>
</dbReference>
<feature type="domain" description="Cation/H+ exchanger transmembrane" evidence="13">
    <location>
        <begin position="14"/>
        <end position="395"/>
    </location>
</feature>
<keyword evidence="6 12" id="KW-0812">Transmembrane</keyword>
<dbReference type="STRING" id="255247.ABE41_004280"/>
<feature type="transmembrane region" description="Helical" evidence="12">
    <location>
        <begin position="163"/>
        <end position="181"/>
    </location>
</feature>
<keyword evidence="8" id="KW-0915">Sodium</keyword>
<dbReference type="EMBL" id="CP016761">
    <property type="protein sequence ID" value="ANX11212.1"/>
    <property type="molecule type" value="Genomic_DNA"/>
</dbReference>
<dbReference type="OrthoDB" id="154752at2"/>
<feature type="transmembrane region" description="Helical" evidence="12">
    <location>
        <begin position="371"/>
        <end position="394"/>
    </location>
</feature>
<evidence type="ECO:0000256" key="3">
    <source>
        <dbReference type="ARBA" id="ARBA00022448"/>
    </source>
</evidence>
<dbReference type="GO" id="GO:0051453">
    <property type="term" value="P:regulation of intracellular pH"/>
    <property type="evidence" value="ECO:0007669"/>
    <property type="project" value="TreeGrafter"/>
</dbReference>
<keyword evidence="3" id="KW-0813">Transport</keyword>
<keyword evidence="11" id="KW-0739">Sodium transport</keyword>
<evidence type="ECO:0000256" key="1">
    <source>
        <dbReference type="ARBA" id="ARBA00004651"/>
    </source>
</evidence>
<dbReference type="GO" id="GO:0015386">
    <property type="term" value="F:potassium:proton antiporter activity"/>
    <property type="evidence" value="ECO:0007669"/>
    <property type="project" value="TreeGrafter"/>
</dbReference>
<feature type="transmembrane region" description="Helical" evidence="12">
    <location>
        <begin position="29"/>
        <end position="47"/>
    </location>
</feature>
<keyword evidence="4" id="KW-0050">Antiport</keyword>
<dbReference type="Gene3D" id="6.10.140.1330">
    <property type="match status" value="1"/>
</dbReference>
<feature type="transmembrane region" description="Helical" evidence="12">
    <location>
        <begin position="122"/>
        <end position="142"/>
    </location>
</feature>
<dbReference type="Pfam" id="PF00999">
    <property type="entry name" value="Na_H_Exchanger"/>
    <property type="match status" value="1"/>
</dbReference>
<protein>
    <submittedName>
        <fullName evidence="14">Sodium:proton antiporter</fullName>
    </submittedName>
</protein>
<dbReference type="GO" id="GO:0015385">
    <property type="term" value="F:sodium:proton antiporter activity"/>
    <property type="evidence" value="ECO:0007669"/>
    <property type="project" value="InterPro"/>
</dbReference>
<proteinExistence type="inferred from homology"/>
<evidence type="ECO:0000256" key="7">
    <source>
        <dbReference type="ARBA" id="ARBA00022989"/>
    </source>
</evidence>
<keyword evidence="10 12" id="KW-0472">Membrane</keyword>
<dbReference type="RefSeq" id="WP_066286844.1">
    <property type="nucleotide sequence ID" value="NZ_CP016761.1"/>
</dbReference>
<feature type="transmembrane region" description="Helical" evidence="12">
    <location>
        <begin position="6"/>
        <end position="22"/>
    </location>
</feature>
<feature type="transmembrane region" description="Helical" evidence="12">
    <location>
        <begin position="279"/>
        <end position="302"/>
    </location>
</feature>
<evidence type="ECO:0000256" key="12">
    <source>
        <dbReference type="SAM" id="Phobius"/>
    </source>
</evidence>
<sequence>MHHSLNIAFILLAVAVGVTALAKKIKKPYPIALVIVGAIIGLVPLPALDPLKGFVEEGYTFQFIIISLLLPTLLGEASLKLPFSHLRENTKAIGALAVGGTFLTFLIIGAGSYYILDLSLQTAFVFAALMSATDPVSVLSIFKTLGVNRKLSTVIEGESLFNDGLAVVLFMIASIYLPSYIEMGAGGILAAVLMLFKVAIGGAIVGGGLGYIFSKFTSWYDDYPLEILFSILLFYGSFLIAESIHVSGVIAVVVAGLVFGNYGAKIGMSPTTKINIHSFWDVLALFANSLVFLLVGLEIAYIDINDKWGLIAVSILLVLAARTVAVYTSMLPLKGIPAKWKHVLNWGGLKGSLSIALALSLPGDFPGRENIIILAFSVVFFSLLVQGMTISSLINKLNIKGPNKERTDYEEAMTAVHRYDYAIERLDQLKNEAVISTIVFERMKALYDHKQKEAKETLDVMYEEHPEWRKTQEHIASIEALYAEHEAIERLLRKDMISSQLAEEEIERIIDHIEQKKNKYYEEEN</sequence>
<feature type="transmembrane region" description="Helical" evidence="12">
    <location>
        <begin position="308"/>
        <end position="331"/>
    </location>
</feature>
<evidence type="ECO:0000256" key="2">
    <source>
        <dbReference type="ARBA" id="ARBA00007367"/>
    </source>
</evidence>
<accession>A0A1B1Z153</accession>
<name>A0A1B1Z153_9BACL</name>
<evidence type="ECO:0000256" key="9">
    <source>
        <dbReference type="ARBA" id="ARBA00023065"/>
    </source>
</evidence>
<comment type="subcellular location">
    <subcellularLocation>
        <location evidence="1">Cell membrane</location>
        <topology evidence="1">Multi-pass membrane protein</topology>
    </subcellularLocation>
</comment>
<feature type="transmembrane region" description="Helical" evidence="12">
    <location>
        <begin position="59"/>
        <end position="81"/>
    </location>
</feature>
<dbReference type="GO" id="GO:0098719">
    <property type="term" value="P:sodium ion import across plasma membrane"/>
    <property type="evidence" value="ECO:0007669"/>
    <property type="project" value="TreeGrafter"/>
</dbReference>
<evidence type="ECO:0000256" key="11">
    <source>
        <dbReference type="ARBA" id="ARBA00023201"/>
    </source>
</evidence>
<dbReference type="AlphaFoldDB" id="A0A1B1Z153"/>
<keyword evidence="15" id="KW-1185">Reference proteome</keyword>
<gene>
    <name evidence="14" type="ORF">ABE41_004280</name>
</gene>
<keyword evidence="7 12" id="KW-1133">Transmembrane helix</keyword>
<evidence type="ECO:0000313" key="14">
    <source>
        <dbReference type="EMBL" id="ANX11212.1"/>
    </source>
</evidence>
<reference evidence="14 15" key="1">
    <citation type="submission" date="2016-08" db="EMBL/GenBank/DDBJ databases">
        <title>Complete genome sequence of Fictibacillus arsenicus G25-54, a strain with toxicity to nematodes and a potential arsenic-resistance activity.</title>
        <authorList>
            <person name="Zheng Z."/>
        </authorList>
    </citation>
    <scope>NUCLEOTIDE SEQUENCE [LARGE SCALE GENOMIC DNA]</scope>
    <source>
        <strain evidence="14 15">G25-54</strain>
    </source>
</reference>